<evidence type="ECO:0000313" key="3">
    <source>
        <dbReference type="Proteomes" id="UP000195667"/>
    </source>
</evidence>
<protein>
    <submittedName>
        <fullName evidence="2">Uncharacterized protein</fullName>
    </submittedName>
</protein>
<organism evidence="2 3">
    <name type="scientific">Crenothrix polyspora</name>
    <dbReference type="NCBI Taxonomy" id="360316"/>
    <lineage>
        <taxon>Bacteria</taxon>
        <taxon>Pseudomonadati</taxon>
        <taxon>Pseudomonadota</taxon>
        <taxon>Gammaproteobacteria</taxon>
        <taxon>Methylococcales</taxon>
        <taxon>Crenotrichaceae</taxon>
        <taxon>Crenothrix</taxon>
    </lineage>
</organism>
<sequence length="41" mass="4697">MHNKDNQYNVKKIDINACFIAVQWLKNAVNLAISIVILLVK</sequence>
<keyword evidence="3" id="KW-1185">Reference proteome</keyword>
<keyword evidence="1" id="KW-1133">Transmembrane helix</keyword>
<reference evidence="3" key="1">
    <citation type="submission" date="2017-02" db="EMBL/GenBank/DDBJ databases">
        <authorList>
            <person name="Daims H."/>
        </authorList>
    </citation>
    <scope>NUCLEOTIDE SEQUENCE [LARGE SCALE GENOMIC DNA]</scope>
</reference>
<accession>A0A1R4H6D3</accession>
<name>A0A1R4H6D3_9GAMM</name>
<dbReference type="EMBL" id="FUKI01000092">
    <property type="protein sequence ID" value="SJM91420.1"/>
    <property type="molecule type" value="Genomic_DNA"/>
</dbReference>
<dbReference type="Proteomes" id="UP000195667">
    <property type="component" value="Unassembled WGS sequence"/>
</dbReference>
<keyword evidence="1" id="KW-0812">Transmembrane</keyword>
<dbReference type="AlphaFoldDB" id="A0A1R4H6D3"/>
<keyword evidence="1" id="KW-0472">Membrane</keyword>
<evidence type="ECO:0000313" key="2">
    <source>
        <dbReference type="EMBL" id="SJM91420.1"/>
    </source>
</evidence>
<evidence type="ECO:0000256" key="1">
    <source>
        <dbReference type="SAM" id="Phobius"/>
    </source>
</evidence>
<gene>
    <name evidence="2" type="ORF">CRENPOLYSF1_190075</name>
</gene>
<feature type="transmembrane region" description="Helical" evidence="1">
    <location>
        <begin position="20"/>
        <end position="40"/>
    </location>
</feature>
<proteinExistence type="predicted"/>